<feature type="compositionally biased region" description="Basic and acidic residues" evidence="1">
    <location>
        <begin position="215"/>
        <end position="228"/>
    </location>
</feature>
<feature type="compositionally biased region" description="Basic and acidic residues" evidence="1">
    <location>
        <begin position="256"/>
        <end position="267"/>
    </location>
</feature>
<evidence type="ECO:0000313" key="2">
    <source>
        <dbReference type="EMBL" id="PIC19914.1"/>
    </source>
</evidence>
<feature type="region of interest" description="Disordered" evidence="1">
    <location>
        <begin position="152"/>
        <end position="267"/>
    </location>
</feature>
<feature type="compositionally biased region" description="Polar residues" evidence="1">
    <location>
        <begin position="204"/>
        <end position="213"/>
    </location>
</feature>
<dbReference type="OrthoDB" id="10358312at2759"/>
<dbReference type="EMBL" id="PDUG01000006">
    <property type="protein sequence ID" value="PIC19914.1"/>
    <property type="molecule type" value="Genomic_DNA"/>
</dbReference>
<reference evidence="3" key="1">
    <citation type="submission" date="2017-10" db="EMBL/GenBank/DDBJ databases">
        <title>Rapid genome shrinkage in a self-fertile nematode reveals novel sperm competition proteins.</title>
        <authorList>
            <person name="Yin D."/>
            <person name="Schwarz E.M."/>
            <person name="Thomas C.G."/>
            <person name="Felde R.L."/>
            <person name="Korf I.F."/>
            <person name="Cutter A.D."/>
            <person name="Schartner C.M."/>
            <person name="Ralston E.J."/>
            <person name="Meyer B.J."/>
            <person name="Haag E.S."/>
        </authorList>
    </citation>
    <scope>NUCLEOTIDE SEQUENCE [LARGE SCALE GENOMIC DNA]</scope>
    <source>
        <strain evidence="3">JU1422</strain>
    </source>
</reference>
<evidence type="ECO:0000256" key="1">
    <source>
        <dbReference type="SAM" id="MobiDB-lite"/>
    </source>
</evidence>
<evidence type="ECO:0000313" key="3">
    <source>
        <dbReference type="Proteomes" id="UP000230233"/>
    </source>
</evidence>
<name>A0A2G5SXS6_9PELO</name>
<protein>
    <submittedName>
        <fullName evidence="2">Uncharacterized protein</fullName>
    </submittedName>
</protein>
<comment type="caution">
    <text evidence="2">The sequence shown here is derived from an EMBL/GenBank/DDBJ whole genome shotgun (WGS) entry which is preliminary data.</text>
</comment>
<feature type="compositionally biased region" description="Polar residues" evidence="1">
    <location>
        <begin position="160"/>
        <end position="170"/>
    </location>
</feature>
<sequence length="267" mass="30831">MMVCDNSTPLFLSSVPSCQQPDQMVQKKGDFRNFSDVEVQTDQDIKEIIQRFEEDQTGPPKQAHCVLMESIFGQNEEIVLKIVALKNEILYKALPNGKKYKCREKETEKFRTTDLRCRHCFLGRGLRYLNENPVLCHQWEIKLHTLIEKLKKTSRRRSSTNSPPITQITSPEFDEYAKQKGVLPSQNHESPRSSPPKQEKIPGQENSVLSAPPQTKEEKLRAVEEELTRKRKAMTDALGGLRENLKTPKPLLQKIAKKEGNRRRESY</sequence>
<dbReference type="Proteomes" id="UP000230233">
    <property type="component" value="Chromosome X"/>
</dbReference>
<keyword evidence="3" id="KW-1185">Reference proteome</keyword>
<dbReference type="AlphaFoldDB" id="A0A2G5SXS6"/>
<organism evidence="2 3">
    <name type="scientific">Caenorhabditis nigoni</name>
    <dbReference type="NCBI Taxonomy" id="1611254"/>
    <lineage>
        <taxon>Eukaryota</taxon>
        <taxon>Metazoa</taxon>
        <taxon>Ecdysozoa</taxon>
        <taxon>Nematoda</taxon>
        <taxon>Chromadorea</taxon>
        <taxon>Rhabditida</taxon>
        <taxon>Rhabditina</taxon>
        <taxon>Rhabditomorpha</taxon>
        <taxon>Rhabditoidea</taxon>
        <taxon>Rhabditidae</taxon>
        <taxon>Peloderinae</taxon>
        <taxon>Caenorhabditis</taxon>
    </lineage>
</organism>
<proteinExistence type="predicted"/>
<gene>
    <name evidence="2" type="primary">Cnig_chr_X.g25283</name>
    <name evidence="2" type="ORF">B9Z55_025283</name>
</gene>
<accession>A0A2G5SXS6</accession>